<keyword evidence="5" id="KW-1185">Reference proteome</keyword>
<organism evidence="4 5">
    <name type="scientific">Pocillopora meandrina</name>
    <dbReference type="NCBI Taxonomy" id="46732"/>
    <lineage>
        <taxon>Eukaryota</taxon>
        <taxon>Metazoa</taxon>
        <taxon>Cnidaria</taxon>
        <taxon>Anthozoa</taxon>
        <taxon>Hexacorallia</taxon>
        <taxon>Scleractinia</taxon>
        <taxon>Astrocoeniina</taxon>
        <taxon>Pocilloporidae</taxon>
        <taxon>Pocillopora</taxon>
    </lineage>
</organism>
<name>A0AAU9VSK4_9CNID</name>
<comment type="caution">
    <text evidence="4">The sequence shown here is derived from an EMBL/GenBank/DDBJ whole genome shotgun (WGS) entry which is preliminary data.</text>
</comment>
<feature type="repeat" description="TPR" evidence="3">
    <location>
        <begin position="604"/>
        <end position="637"/>
    </location>
</feature>
<evidence type="ECO:0000313" key="5">
    <source>
        <dbReference type="Proteomes" id="UP001159428"/>
    </source>
</evidence>
<dbReference type="PANTHER" id="PTHR15704:SF7">
    <property type="entry name" value="SUPERKILLER COMPLEX PROTEIN 3"/>
    <property type="match status" value="1"/>
</dbReference>
<dbReference type="Pfam" id="PF13181">
    <property type="entry name" value="TPR_8"/>
    <property type="match status" value="1"/>
</dbReference>
<dbReference type="Pfam" id="PF13432">
    <property type="entry name" value="TPR_16"/>
    <property type="match status" value="1"/>
</dbReference>
<evidence type="ECO:0000256" key="2">
    <source>
        <dbReference type="ARBA" id="ARBA00022803"/>
    </source>
</evidence>
<accession>A0AAU9VSK4</accession>
<feature type="repeat" description="TPR" evidence="3">
    <location>
        <begin position="864"/>
        <end position="897"/>
    </location>
</feature>
<proteinExistence type="predicted"/>
<dbReference type="InterPro" id="IPR011990">
    <property type="entry name" value="TPR-like_helical_dom_sf"/>
</dbReference>
<dbReference type="InterPro" id="IPR039226">
    <property type="entry name" value="Ski3/TTC37"/>
</dbReference>
<gene>
    <name evidence="4" type="ORF">PMEA_00010709</name>
</gene>
<reference evidence="4 5" key="1">
    <citation type="submission" date="2022-05" db="EMBL/GenBank/DDBJ databases">
        <authorList>
            <consortium name="Genoscope - CEA"/>
            <person name="William W."/>
        </authorList>
    </citation>
    <scope>NUCLEOTIDE SEQUENCE [LARGE SCALE GENOMIC DNA]</scope>
</reference>
<keyword evidence="1" id="KW-0677">Repeat</keyword>
<keyword evidence="2 3" id="KW-0802">TPR repeat</keyword>
<protein>
    <recommendedName>
        <fullName evidence="6">Tetratricopeptide repeat protein 37</fullName>
    </recommendedName>
</protein>
<dbReference type="SUPFAM" id="SSF48452">
    <property type="entry name" value="TPR-like"/>
    <property type="match status" value="7"/>
</dbReference>
<dbReference type="InterPro" id="IPR019734">
    <property type="entry name" value="TPR_rpt"/>
</dbReference>
<dbReference type="Gene3D" id="1.25.40.10">
    <property type="entry name" value="Tetratricopeptide repeat domain"/>
    <property type="match status" value="5"/>
</dbReference>
<evidence type="ECO:0008006" key="6">
    <source>
        <dbReference type="Google" id="ProtNLM"/>
    </source>
</evidence>
<dbReference type="EMBL" id="CALNXJ010000002">
    <property type="protein sequence ID" value="CAH3034437.1"/>
    <property type="molecule type" value="Genomic_DNA"/>
</dbReference>
<evidence type="ECO:0000313" key="4">
    <source>
        <dbReference type="EMBL" id="CAH3034437.1"/>
    </source>
</evidence>
<feature type="repeat" description="TPR" evidence="3">
    <location>
        <begin position="392"/>
        <end position="425"/>
    </location>
</feature>
<evidence type="ECO:0000256" key="1">
    <source>
        <dbReference type="ARBA" id="ARBA00022737"/>
    </source>
</evidence>
<dbReference type="Pfam" id="PF14559">
    <property type="entry name" value="TPR_19"/>
    <property type="match status" value="1"/>
</dbReference>
<dbReference type="Pfam" id="PF13431">
    <property type="entry name" value="TPR_17"/>
    <property type="match status" value="1"/>
</dbReference>
<dbReference type="Proteomes" id="UP001159428">
    <property type="component" value="Unassembled WGS sequence"/>
</dbReference>
<dbReference type="PROSITE" id="PS50005">
    <property type="entry name" value="TPR"/>
    <property type="match status" value="3"/>
</dbReference>
<dbReference type="GO" id="GO:0006401">
    <property type="term" value="P:RNA catabolic process"/>
    <property type="evidence" value="ECO:0007669"/>
    <property type="project" value="InterPro"/>
</dbReference>
<sequence>MAAKEIKNTLRNARECIKNKDYKEAFKHCKVVLKADKTNYNALVFFGKCASELGQLDQAHAAYRKAIESDDTQPLAWQGLAALCEKEENPQYKAELPGVYEKLLLMYESENTKWLEIASKLAEVYKKNDEALKAVHMWEKMAMVTKDAAEQFGIWMKIIKILEKRKLEEAGSKKLQEAYEKVLHSGQPQEATKDLEIHFENYLRLLINNQVSEENELYNEQRQKIFSEAQSMIKLYPASVVALEILTKAFLQSLTSSPTQEMTITIQRLYHIHPGSEIGMVGLGSVLFLKKDFVMAQTLLQKGLQSFTNCPYGWLTLCQLQIQLHDYQEAEKSAKEGLECMNSSIPDSRKELKTILSIAMAEALLKQGPSTAALASKIYEKLLTDGGSEEEVQLLTGLGQAHLTLGDIQQATQICAKALTIDKSCPSALALQGQISFHEGYFDDAELRFLEAIEKCEDCAFYHFLLGKLYWEMNGNLRADKKKCLAEFLKAAKLDSYYSPTFLYLGHYYHGVLKDLSKASRCYQKAFDLDPSSVVAGIALGDSLMEVGNEVAALNLYKNVTSASSPGEGKWAWLRLGLFHLKQNESTAAISCFQSTLRADLKDRHCWECLGEAYMSRGSYIAAMKAFTKASELDPSSLYCLYQLAAIKQLLCVHSEAIKEYKLILEMQHDYVPAMKGLGETYLNQARSALQQDFNGKAVDCVMAAIHVLARAVHCKPGLSCLWKLIGDCCTIIHPVSNISIRGTIPDNLKKHIHGEHNDLDKKQLLALGSGAYGRALKLQPDCGSLWGDLGFNCFQQAKILKGDMKEKMAHRSLQALKKGLTLQPSNHKLWNSLGVVAASREVNNPDLSQHSFIMSIKTEPNNVIAWTNLGVLYLKHGKIELAHEAFKNSQALDPSYTAAWIGQATIAEIIGNEEAMDLFRHTTELGSHVEGSIGYSHWVCSSLISEKSRESHVILKGKPAATLSHLHPEYRKAVLQSATALSKYTDRVRDNAGAYNMYGLLLEHQKLFLQAEKAFKSAIDLLRERATNDDQQHLNTVLVNYARVLCAMGRYKEAVETYQAVKPLTAFHDLCGLALSLFMGGQLRESYQAYEQAFQLAATDADRSCILTAMGMLGYALDDKDGAKAMLFKSSQLQPACDRGLMALCAFGLVSGDATLAGAALGELMNRENGTDELTGDICYLYSRFYALQGNQKLGRSHIMKEIHRNPRSSLLWSQLASYLLQACPDELQAAARCSESSATLGGSHSAEHNPAFQPAGIVGSGSLRHDNGKVNLMGATHRTRTGLRASQKAVHAHPDHSSSWAVLAASVTAHDIAKSREELGRDKSTLGARLSQFVESTAHGQVGALKSLSDHQLPALVKLRTSHLETLQSWAIIHHGYCLLHAGRQQEAAELVDKALLVYSSVPQISAQLHFLKAQVLLASGETVETGLNMLQTSLLSSPTYSSNAWQVLAQVQADQGASMAAELCYRKCLQAGMDSRAQSWRTVPLIRLALLAVQMVQKSQTADRDRWMDLSLEASNEVLKLNSSISAAYLIQGIVHFLQDNSRASRRAFQHVLDSDTASGSSIAQYWLLSIYLKKKDLSAAQGLVSEAKFHGNKRLDLIYYRLAEEGDLPKAAKKRLIERCVHVNPSKQIFWSSLKEYS</sequence>
<evidence type="ECO:0000256" key="3">
    <source>
        <dbReference type="PROSITE-ProRule" id="PRU00339"/>
    </source>
</evidence>
<dbReference type="GO" id="GO:0055087">
    <property type="term" value="C:Ski complex"/>
    <property type="evidence" value="ECO:0007669"/>
    <property type="project" value="InterPro"/>
</dbReference>
<dbReference type="PANTHER" id="PTHR15704">
    <property type="entry name" value="SUPERKILLER 3 PROTEIN-RELATED"/>
    <property type="match status" value="1"/>
</dbReference>
<dbReference type="SMART" id="SM00028">
    <property type="entry name" value="TPR"/>
    <property type="match status" value="17"/>
</dbReference>